<feature type="chain" id="PRO_5043051883" evidence="2">
    <location>
        <begin position="28"/>
        <end position="401"/>
    </location>
</feature>
<dbReference type="Pfam" id="PF22807">
    <property type="entry name" value="TrAA12"/>
    <property type="match status" value="1"/>
</dbReference>
<protein>
    <submittedName>
        <fullName evidence="4">Sorbosone dehydrogenase family protein</fullName>
    </submittedName>
</protein>
<comment type="caution">
    <text evidence="4">The sequence shown here is derived from an EMBL/GenBank/DDBJ whole genome shotgun (WGS) entry which is preliminary data.</text>
</comment>
<dbReference type="InterPro" id="IPR011041">
    <property type="entry name" value="Quinoprot_gluc/sorb_DH_b-prop"/>
</dbReference>
<organism evidence="4 5">
    <name type="scientific">Dawidia soli</name>
    <dbReference type="NCBI Taxonomy" id="2782352"/>
    <lineage>
        <taxon>Bacteria</taxon>
        <taxon>Pseudomonadati</taxon>
        <taxon>Bacteroidota</taxon>
        <taxon>Cytophagia</taxon>
        <taxon>Cytophagales</taxon>
        <taxon>Chryseotaleaceae</taxon>
        <taxon>Dawidia</taxon>
    </lineage>
</organism>
<accession>A0AAP2D918</accession>
<evidence type="ECO:0000259" key="3">
    <source>
        <dbReference type="Pfam" id="PF22807"/>
    </source>
</evidence>
<keyword evidence="5" id="KW-1185">Reference proteome</keyword>
<gene>
    <name evidence="4" type="ORF">KK078_08490</name>
</gene>
<dbReference type="EMBL" id="JAHESC010000009">
    <property type="protein sequence ID" value="MBT1686590.1"/>
    <property type="molecule type" value="Genomic_DNA"/>
</dbReference>
<dbReference type="AlphaFoldDB" id="A0AAP2D918"/>
<dbReference type="PANTHER" id="PTHR33546">
    <property type="entry name" value="LARGE, MULTIFUNCTIONAL SECRETED PROTEIN-RELATED"/>
    <property type="match status" value="1"/>
</dbReference>
<dbReference type="InterPro" id="IPR054539">
    <property type="entry name" value="Beta-prop_PDH"/>
</dbReference>
<sequence>MKFTSFPVITLVLLVACSHTSSRNDEAASTEDTTNVPEQPGADDGGLPALTDYAKTLPLDKIRMPAGFSIDVFAEVDNARSLALSPSGVLYVGNRNGDKVYAVKDTDGDFKADKKWVIASGLNMPNGVAFRDGDLYVAEVSRILKFPRIESSLQAPPKPVVIQDDYPTDTHHGWKYISFGPDGKLYVPVGAPCNICEPEKEIYASITRLNADGTGLEVYAHGVRNTVGFTWHPETKELWFTDNGRDMLGDEKPACELNVAPKAGMHFGYPYCHEGSIKDPEFGSKRPCSDFTAPADKLGPHVAPLGLKFYTGTLFPASYKNKLFVAEHGSWNRTKKSGYNVTLVELAGRSAKRHEVFASGWLDEASQKEWGRPVDVLVMPDGSLLVSDDKANVIYRISYKG</sequence>
<dbReference type="PROSITE" id="PS51257">
    <property type="entry name" value="PROKAR_LIPOPROTEIN"/>
    <property type="match status" value="1"/>
</dbReference>
<name>A0AAP2D918_9BACT</name>
<evidence type="ECO:0000256" key="1">
    <source>
        <dbReference type="SAM" id="MobiDB-lite"/>
    </source>
</evidence>
<evidence type="ECO:0000313" key="5">
    <source>
        <dbReference type="Proteomes" id="UP001319180"/>
    </source>
</evidence>
<reference evidence="4 5" key="1">
    <citation type="submission" date="2021-05" db="EMBL/GenBank/DDBJ databases">
        <title>A Polyphasic approach of four new species of the genus Ohtaekwangia: Ohtaekwangia histidinii sp. nov., Ohtaekwangia cretensis sp. nov., Ohtaekwangia indiensis sp. nov., Ohtaekwangia reichenbachii sp. nov. from diverse environment.</title>
        <authorList>
            <person name="Octaviana S."/>
        </authorList>
    </citation>
    <scope>NUCLEOTIDE SEQUENCE [LARGE SCALE GENOMIC DNA]</scope>
    <source>
        <strain evidence="4 5">PWU37</strain>
    </source>
</reference>
<feature type="region of interest" description="Disordered" evidence="1">
    <location>
        <begin position="23"/>
        <end position="47"/>
    </location>
</feature>
<feature type="signal peptide" evidence="2">
    <location>
        <begin position="1"/>
        <end position="27"/>
    </location>
</feature>
<dbReference type="RefSeq" id="WP_254089827.1">
    <property type="nucleotide sequence ID" value="NZ_JAHESC010000009.1"/>
</dbReference>
<evidence type="ECO:0000256" key="2">
    <source>
        <dbReference type="SAM" id="SignalP"/>
    </source>
</evidence>
<keyword evidence="2" id="KW-0732">Signal</keyword>
<evidence type="ECO:0000313" key="4">
    <source>
        <dbReference type="EMBL" id="MBT1686590.1"/>
    </source>
</evidence>
<dbReference type="SUPFAM" id="SSF50952">
    <property type="entry name" value="Soluble quinoprotein glucose dehydrogenase"/>
    <property type="match status" value="1"/>
</dbReference>
<proteinExistence type="predicted"/>
<feature type="domain" description="Pyrroloquinoline quinone-dependent pyranose dehydrogenase beta-propeller" evidence="3">
    <location>
        <begin position="64"/>
        <end position="398"/>
    </location>
</feature>
<dbReference type="Proteomes" id="UP001319180">
    <property type="component" value="Unassembled WGS sequence"/>
</dbReference>
<dbReference type="InterPro" id="IPR011042">
    <property type="entry name" value="6-blade_b-propeller_TolB-like"/>
</dbReference>
<dbReference type="Gene3D" id="2.120.10.30">
    <property type="entry name" value="TolB, C-terminal domain"/>
    <property type="match status" value="1"/>
</dbReference>
<dbReference type="PANTHER" id="PTHR33546:SF1">
    <property type="entry name" value="LARGE, MULTIFUNCTIONAL SECRETED PROTEIN"/>
    <property type="match status" value="1"/>
</dbReference>